<organism evidence="1 2">
    <name type="scientific">Neogobius melanostomus</name>
    <name type="common">round goby</name>
    <dbReference type="NCBI Taxonomy" id="47308"/>
    <lineage>
        <taxon>Eukaryota</taxon>
        <taxon>Metazoa</taxon>
        <taxon>Chordata</taxon>
        <taxon>Craniata</taxon>
        <taxon>Vertebrata</taxon>
        <taxon>Euteleostomi</taxon>
        <taxon>Actinopterygii</taxon>
        <taxon>Neopterygii</taxon>
        <taxon>Teleostei</taxon>
        <taxon>Neoteleostei</taxon>
        <taxon>Acanthomorphata</taxon>
        <taxon>Gobiaria</taxon>
        <taxon>Gobiiformes</taxon>
        <taxon>Gobioidei</taxon>
        <taxon>Gobiidae</taxon>
        <taxon>Benthophilinae</taxon>
        <taxon>Neogobiini</taxon>
        <taxon>Neogobius</taxon>
    </lineage>
</organism>
<sequence length="96" mass="11268">DGFAGVESDQVKQFKEFLGTYNKVTENCFMGLRQRLHHTRRPSGGGKTCTTGTSQLLEFVSAKYLEDDQRISMRFQEVTTSSRTRRWRRRRGFWGR</sequence>
<dbReference type="Proteomes" id="UP000694523">
    <property type="component" value="Unplaced"/>
</dbReference>
<reference evidence="1" key="1">
    <citation type="submission" date="2025-08" db="UniProtKB">
        <authorList>
            <consortium name="Ensembl"/>
        </authorList>
    </citation>
    <scope>IDENTIFICATION</scope>
</reference>
<dbReference type="InterPro" id="IPR035427">
    <property type="entry name" value="Tim10-like_dom_sf"/>
</dbReference>
<keyword evidence="2" id="KW-1185">Reference proteome</keyword>
<accession>A0A8C6WJB2</accession>
<dbReference type="Gene3D" id="1.10.287.810">
    <property type="entry name" value="Mitochondrial import inner membrane translocase subunit tim13 like domains"/>
    <property type="match status" value="1"/>
</dbReference>
<evidence type="ECO:0000313" key="2">
    <source>
        <dbReference type="Proteomes" id="UP000694523"/>
    </source>
</evidence>
<dbReference type="Ensembl" id="ENSNMLT00000013011.1">
    <property type="protein sequence ID" value="ENSNMLP00000011510.1"/>
    <property type="gene ID" value="ENSNMLG00000007866.1"/>
</dbReference>
<protein>
    <submittedName>
        <fullName evidence="1">Uncharacterized protein</fullName>
    </submittedName>
</protein>
<dbReference type="AlphaFoldDB" id="A0A8C6WJB2"/>
<proteinExistence type="predicted"/>
<name>A0A8C6WJB2_9GOBI</name>
<reference evidence="1" key="2">
    <citation type="submission" date="2025-09" db="UniProtKB">
        <authorList>
            <consortium name="Ensembl"/>
        </authorList>
    </citation>
    <scope>IDENTIFICATION</scope>
</reference>
<evidence type="ECO:0000313" key="1">
    <source>
        <dbReference type="Ensembl" id="ENSNMLP00000011510.1"/>
    </source>
</evidence>